<evidence type="ECO:0000313" key="1">
    <source>
        <dbReference type="EMBL" id="MBX26025.1"/>
    </source>
</evidence>
<dbReference type="AlphaFoldDB" id="A0A2P2M741"/>
<dbReference type="EMBL" id="GGEC01045541">
    <property type="protein sequence ID" value="MBX26025.1"/>
    <property type="molecule type" value="Transcribed_RNA"/>
</dbReference>
<name>A0A2P2M741_RHIMU</name>
<organism evidence="1">
    <name type="scientific">Rhizophora mucronata</name>
    <name type="common">Asiatic mangrove</name>
    <dbReference type="NCBI Taxonomy" id="61149"/>
    <lineage>
        <taxon>Eukaryota</taxon>
        <taxon>Viridiplantae</taxon>
        <taxon>Streptophyta</taxon>
        <taxon>Embryophyta</taxon>
        <taxon>Tracheophyta</taxon>
        <taxon>Spermatophyta</taxon>
        <taxon>Magnoliopsida</taxon>
        <taxon>eudicotyledons</taxon>
        <taxon>Gunneridae</taxon>
        <taxon>Pentapetalae</taxon>
        <taxon>rosids</taxon>
        <taxon>fabids</taxon>
        <taxon>Malpighiales</taxon>
        <taxon>Rhizophoraceae</taxon>
        <taxon>Rhizophora</taxon>
    </lineage>
</organism>
<accession>A0A2P2M741</accession>
<sequence>MRLPTIGYGEGSNVCSLPLFLQRDSFHNSNLGPLGHNGVTILLH</sequence>
<proteinExistence type="predicted"/>
<protein>
    <submittedName>
        <fullName evidence="1">K+ efflux antiporter 6</fullName>
    </submittedName>
</protein>
<reference evidence="1" key="1">
    <citation type="submission" date="2018-02" db="EMBL/GenBank/DDBJ databases">
        <title>Rhizophora mucronata_Transcriptome.</title>
        <authorList>
            <person name="Meera S.P."/>
            <person name="Sreeshan A."/>
            <person name="Augustine A."/>
        </authorList>
    </citation>
    <scope>NUCLEOTIDE SEQUENCE</scope>
    <source>
        <tissue evidence="1">Leaf</tissue>
    </source>
</reference>